<reference evidence="8 9" key="1">
    <citation type="journal article" date="2019" name="Int. J. Syst. Evol. Microbiol.">
        <title>The Global Catalogue of Microorganisms (GCM) 10K type strain sequencing project: providing services to taxonomists for standard genome sequencing and annotation.</title>
        <authorList>
            <consortium name="The Broad Institute Genomics Platform"/>
            <consortium name="The Broad Institute Genome Sequencing Center for Infectious Disease"/>
            <person name="Wu L."/>
            <person name="Ma J."/>
        </authorList>
    </citation>
    <scope>NUCLEOTIDE SEQUENCE [LARGE SCALE GENOMIC DNA]</scope>
    <source>
        <strain evidence="8 9">JCM 4565</strain>
    </source>
</reference>
<dbReference type="EMBL" id="BAAABW010000003">
    <property type="protein sequence ID" value="GAA0334348.1"/>
    <property type="molecule type" value="Genomic_DNA"/>
</dbReference>
<feature type="domain" description="HTH luxR-type" evidence="6">
    <location>
        <begin position="163"/>
        <end position="228"/>
    </location>
</feature>
<evidence type="ECO:0000256" key="2">
    <source>
        <dbReference type="ARBA" id="ARBA00023015"/>
    </source>
</evidence>
<keyword evidence="3" id="KW-0238">DNA-binding</keyword>
<evidence type="ECO:0000259" key="7">
    <source>
        <dbReference type="PROSITE" id="PS50110"/>
    </source>
</evidence>
<organism evidence="8 9">
    <name type="scientific">Streptomyces blastmyceticus</name>
    <dbReference type="NCBI Taxonomy" id="68180"/>
    <lineage>
        <taxon>Bacteria</taxon>
        <taxon>Bacillati</taxon>
        <taxon>Actinomycetota</taxon>
        <taxon>Actinomycetes</taxon>
        <taxon>Kitasatosporales</taxon>
        <taxon>Streptomycetaceae</taxon>
        <taxon>Streptomyces</taxon>
    </lineage>
</organism>
<dbReference type="PANTHER" id="PTHR43214">
    <property type="entry name" value="TWO-COMPONENT RESPONSE REGULATOR"/>
    <property type="match status" value="1"/>
</dbReference>
<dbReference type="CDD" id="cd17535">
    <property type="entry name" value="REC_NarL-like"/>
    <property type="match status" value="1"/>
</dbReference>
<dbReference type="InterPro" id="IPR016032">
    <property type="entry name" value="Sig_transdc_resp-reg_C-effctor"/>
</dbReference>
<dbReference type="PROSITE" id="PS00622">
    <property type="entry name" value="HTH_LUXR_1"/>
    <property type="match status" value="1"/>
</dbReference>
<name>A0ABN0WE64_9ACTN</name>
<evidence type="ECO:0000256" key="1">
    <source>
        <dbReference type="ARBA" id="ARBA00022553"/>
    </source>
</evidence>
<proteinExistence type="predicted"/>
<dbReference type="PROSITE" id="PS50043">
    <property type="entry name" value="HTH_LUXR_2"/>
    <property type="match status" value="1"/>
</dbReference>
<dbReference type="InterPro" id="IPR011006">
    <property type="entry name" value="CheY-like_superfamily"/>
</dbReference>
<dbReference type="PRINTS" id="PR00038">
    <property type="entry name" value="HTHLUXR"/>
</dbReference>
<evidence type="ECO:0000313" key="9">
    <source>
        <dbReference type="Proteomes" id="UP001500063"/>
    </source>
</evidence>
<dbReference type="SMART" id="SM00448">
    <property type="entry name" value="REC"/>
    <property type="match status" value="1"/>
</dbReference>
<dbReference type="Proteomes" id="UP001500063">
    <property type="component" value="Unassembled WGS sequence"/>
</dbReference>
<dbReference type="CDD" id="cd06170">
    <property type="entry name" value="LuxR_C_like"/>
    <property type="match status" value="1"/>
</dbReference>
<protein>
    <submittedName>
        <fullName evidence="8">Response regulator transcription factor</fullName>
    </submittedName>
</protein>
<keyword evidence="2" id="KW-0805">Transcription regulation</keyword>
<dbReference type="Pfam" id="PF00196">
    <property type="entry name" value="GerE"/>
    <property type="match status" value="1"/>
</dbReference>
<feature type="modified residue" description="4-aspartylphosphate" evidence="5">
    <location>
        <position position="62"/>
    </location>
</feature>
<dbReference type="PROSITE" id="PS50110">
    <property type="entry name" value="RESPONSE_REGULATORY"/>
    <property type="match status" value="1"/>
</dbReference>
<gene>
    <name evidence="8" type="ORF">GCM10010319_07900</name>
</gene>
<keyword evidence="1 5" id="KW-0597">Phosphoprotein</keyword>
<dbReference type="InterPro" id="IPR001789">
    <property type="entry name" value="Sig_transdc_resp-reg_receiver"/>
</dbReference>
<feature type="domain" description="Response regulatory" evidence="7">
    <location>
        <begin position="11"/>
        <end position="129"/>
    </location>
</feature>
<dbReference type="SMART" id="SM00421">
    <property type="entry name" value="HTH_LUXR"/>
    <property type="match status" value="1"/>
</dbReference>
<dbReference type="InterPro" id="IPR058245">
    <property type="entry name" value="NreC/VraR/RcsB-like_REC"/>
</dbReference>
<sequence>MPDEPPAERIRVLLADDQALLRSAFRVLVNSEPDMTVVGEAADGAEAVELARRHLPDVVLMDIRMPGTDGLAATRAICSDPALSEVRVVMLTTFEVDEYVVQSLRAGASGFLGKGAEPEELLSAIRITRAGESLLSPAATKGLIAKFLAQGDPAPYGEDEDRAATRLGALTGREREVLVQVAGGLSNDEIGERLAVSPLTVKTHVNRAMAKLSARDRAQLVVIAYESGLVRPRAE</sequence>
<keyword evidence="4" id="KW-0804">Transcription</keyword>
<dbReference type="PANTHER" id="PTHR43214:SF24">
    <property type="entry name" value="TRANSCRIPTIONAL REGULATORY PROTEIN NARL-RELATED"/>
    <property type="match status" value="1"/>
</dbReference>
<comment type="caution">
    <text evidence="8">The sequence shown here is derived from an EMBL/GenBank/DDBJ whole genome shotgun (WGS) entry which is preliminary data.</text>
</comment>
<keyword evidence="9" id="KW-1185">Reference proteome</keyword>
<dbReference type="SUPFAM" id="SSF46894">
    <property type="entry name" value="C-terminal effector domain of the bipartite response regulators"/>
    <property type="match status" value="1"/>
</dbReference>
<evidence type="ECO:0000256" key="3">
    <source>
        <dbReference type="ARBA" id="ARBA00023125"/>
    </source>
</evidence>
<accession>A0ABN0WE64</accession>
<dbReference type="InterPro" id="IPR039420">
    <property type="entry name" value="WalR-like"/>
</dbReference>
<dbReference type="InterPro" id="IPR000792">
    <property type="entry name" value="Tscrpt_reg_LuxR_C"/>
</dbReference>
<dbReference type="SUPFAM" id="SSF52172">
    <property type="entry name" value="CheY-like"/>
    <property type="match status" value="1"/>
</dbReference>
<dbReference type="Pfam" id="PF00072">
    <property type="entry name" value="Response_reg"/>
    <property type="match status" value="1"/>
</dbReference>
<evidence type="ECO:0000259" key="6">
    <source>
        <dbReference type="PROSITE" id="PS50043"/>
    </source>
</evidence>
<dbReference type="Gene3D" id="3.40.50.2300">
    <property type="match status" value="1"/>
</dbReference>
<dbReference type="RefSeq" id="WP_344116077.1">
    <property type="nucleotide sequence ID" value="NZ_BAAABW010000003.1"/>
</dbReference>
<evidence type="ECO:0000256" key="4">
    <source>
        <dbReference type="ARBA" id="ARBA00023163"/>
    </source>
</evidence>
<evidence type="ECO:0000256" key="5">
    <source>
        <dbReference type="PROSITE-ProRule" id="PRU00169"/>
    </source>
</evidence>
<evidence type="ECO:0000313" key="8">
    <source>
        <dbReference type="EMBL" id="GAA0334348.1"/>
    </source>
</evidence>